<evidence type="ECO:0000256" key="6">
    <source>
        <dbReference type="ARBA" id="ARBA00022655"/>
    </source>
</evidence>
<dbReference type="EMBL" id="BSFI01000008">
    <property type="protein sequence ID" value="GLK68580.1"/>
    <property type="molecule type" value="Genomic_DNA"/>
</dbReference>
<dbReference type="GO" id="GO:0015940">
    <property type="term" value="P:pantothenate biosynthetic process"/>
    <property type="evidence" value="ECO:0007669"/>
    <property type="project" value="UniProtKB-KW"/>
</dbReference>
<evidence type="ECO:0000256" key="3">
    <source>
        <dbReference type="ARBA" id="ARBA00007870"/>
    </source>
</evidence>
<dbReference type="Proteomes" id="UP001143372">
    <property type="component" value="Unassembled WGS sequence"/>
</dbReference>
<dbReference type="Pfam" id="PF02558">
    <property type="entry name" value="ApbA"/>
    <property type="match status" value="1"/>
</dbReference>
<dbReference type="GO" id="GO:0008677">
    <property type="term" value="F:2-dehydropantoate 2-reductase activity"/>
    <property type="evidence" value="ECO:0007669"/>
    <property type="project" value="UniProtKB-EC"/>
</dbReference>
<evidence type="ECO:0000256" key="4">
    <source>
        <dbReference type="ARBA" id="ARBA00013014"/>
    </source>
</evidence>
<comment type="pathway">
    <text evidence="2 11">Cofactor biosynthesis; (R)-pantothenate biosynthesis; (R)-pantoate from 3-methyl-2-oxobutanoate: step 2/2.</text>
</comment>
<dbReference type="FunFam" id="1.10.1040.10:FF:000017">
    <property type="entry name" value="2-dehydropantoate 2-reductase"/>
    <property type="match status" value="1"/>
</dbReference>
<dbReference type="EC" id="1.1.1.169" evidence="4 11"/>
<dbReference type="Pfam" id="PF08546">
    <property type="entry name" value="ApbA_C"/>
    <property type="match status" value="1"/>
</dbReference>
<sequence length="305" mass="31427">MRILILGAGAIGGYFGARLAAGGADVTFLVRPARAERLAKDGLRVVSPVGDLALPVATVTKATDPFDAVLLSCKAYDLESAIDAVAPAVGPATLVIPLLNGLRHYGELDARFGAERVAGGLVQMPGALRPDGSILHFSTLQRFIFGPRSTSQTAACQALLPTLQRGGFDPILSEDITQAMWAKFTFIAAFAGLTCLMRAPVGAIMTADDGQAIAEGFVTECAAVASAAGYAPSEASLSETRATLTAKGSTGTASMLRDLESGARTEHEHILGDMLARAKAAGVPAPLLTVALAHMQASEARRLAG</sequence>
<dbReference type="SUPFAM" id="SSF51735">
    <property type="entry name" value="NAD(P)-binding Rossmann-fold domains"/>
    <property type="match status" value="1"/>
</dbReference>
<evidence type="ECO:0000256" key="10">
    <source>
        <dbReference type="ARBA" id="ARBA00048793"/>
    </source>
</evidence>
<dbReference type="AlphaFoldDB" id="A0A9W6J0K0"/>
<evidence type="ECO:0000256" key="11">
    <source>
        <dbReference type="RuleBase" id="RU362068"/>
    </source>
</evidence>
<keyword evidence="15" id="KW-1185">Reference proteome</keyword>
<gene>
    <name evidence="14" type="primary">apbA</name>
    <name evidence="14" type="ORF">GCM10008179_22180</name>
</gene>
<name>A0A9W6J0K0_9HYPH</name>
<evidence type="ECO:0000256" key="1">
    <source>
        <dbReference type="ARBA" id="ARBA00002919"/>
    </source>
</evidence>
<dbReference type="SUPFAM" id="SSF48179">
    <property type="entry name" value="6-phosphogluconate dehydrogenase C-terminal domain-like"/>
    <property type="match status" value="1"/>
</dbReference>
<evidence type="ECO:0000256" key="7">
    <source>
        <dbReference type="ARBA" id="ARBA00022857"/>
    </source>
</evidence>
<evidence type="ECO:0000259" key="13">
    <source>
        <dbReference type="Pfam" id="PF08546"/>
    </source>
</evidence>
<proteinExistence type="inferred from homology"/>
<feature type="domain" description="Ketopantoate reductase N-terminal" evidence="12">
    <location>
        <begin position="3"/>
        <end position="147"/>
    </location>
</feature>
<dbReference type="PANTHER" id="PTHR21708:SF26">
    <property type="entry name" value="2-DEHYDROPANTOATE 2-REDUCTASE"/>
    <property type="match status" value="1"/>
</dbReference>
<evidence type="ECO:0000256" key="8">
    <source>
        <dbReference type="ARBA" id="ARBA00023002"/>
    </source>
</evidence>
<dbReference type="NCBIfam" id="NF005094">
    <property type="entry name" value="PRK06522.2-5"/>
    <property type="match status" value="1"/>
</dbReference>
<comment type="function">
    <text evidence="1 11">Catalyzes the NADPH-dependent reduction of ketopantoate into pantoic acid.</text>
</comment>
<evidence type="ECO:0000256" key="2">
    <source>
        <dbReference type="ARBA" id="ARBA00004994"/>
    </source>
</evidence>
<feature type="domain" description="Ketopantoate reductase C-terminal" evidence="13">
    <location>
        <begin position="175"/>
        <end position="297"/>
    </location>
</feature>
<keyword evidence="6 11" id="KW-0566">Pantothenate biosynthesis</keyword>
<comment type="catalytic activity">
    <reaction evidence="10 11">
        <text>(R)-pantoate + NADP(+) = 2-dehydropantoate + NADPH + H(+)</text>
        <dbReference type="Rhea" id="RHEA:16233"/>
        <dbReference type="ChEBI" id="CHEBI:11561"/>
        <dbReference type="ChEBI" id="CHEBI:15378"/>
        <dbReference type="ChEBI" id="CHEBI:15980"/>
        <dbReference type="ChEBI" id="CHEBI:57783"/>
        <dbReference type="ChEBI" id="CHEBI:58349"/>
        <dbReference type="EC" id="1.1.1.169"/>
    </reaction>
</comment>
<dbReference type="GO" id="GO:0005737">
    <property type="term" value="C:cytoplasm"/>
    <property type="evidence" value="ECO:0007669"/>
    <property type="project" value="TreeGrafter"/>
</dbReference>
<evidence type="ECO:0000256" key="5">
    <source>
        <dbReference type="ARBA" id="ARBA00019465"/>
    </source>
</evidence>
<dbReference type="Gene3D" id="1.10.1040.10">
    <property type="entry name" value="N-(1-d-carboxylethyl)-l-norvaline Dehydrogenase, domain 2"/>
    <property type="match status" value="1"/>
</dbReference>
<organism evidence="14 15">
    <name type="scientific">Hansschlegelia plantiphila</name>
    <dbReference type="NCBI Taxonomy" id="374655"/>
    <lineage>
        <taxon>Bacteria</taxon>
        <taxon>Pseudomonadati</taxon>
        <taxon>Pseudomonadota</taxon>
        <taxon>Alphaproteobacteria</taxon>
        <taxon>Hyphomicrobiales</taxon>
        <taxon>Methylopilaceae</taxon>
        <taxon>Hansschlegelia</taxon>
    </lineage>
</organism>
<evidence type="ECO:0000313" key="15">
    <source>
        <dbReference type="Proteomes" id="UP001143372"/>
    </source>
</evidence>
<dbReference type="InterPro" id="IPR036291">
    <property type="entry name" value="NAD(P)-bd_dom_sf"/>
</dbReference>
<keyword evidence="8 11" id="KW-0560">Oxidoreductase</keyword>
<dbReference type="InterPro" id="IPR013328">
    <property type="entry name" value="6PGD_dom2"/>
</dbReference>
<dbReference type="InterPro" id="IPR013752">
    <property type="entry name" value="KPA_reductase"/>
</dbReference>
<dbReference type="FunFam" id="3.40.50.720:FF:000307">
    <property type="entry name" value="2-dehydropantoate 2-reductase"/>
    <property type="match status" value="1"/>
</dbReference>
<evidence type="ECO:0000313" key="14">
    <source>
        <dbReference type="EMBL" id="GLK68580.1"/>
    </source>
</evidence>
<dbReference type="RefSeq" id="WP_271168810.1">
    <property type="nucleotide sequence ID" value="NZ_BSFI01000008.1"/>
</dbReference>
<dbReference type="PANTHER" id="PTHR21708">
    <property type="entry name" value="PROBABLE 2-DEHYDROPANTOATE 2-REDUCTASE"/>
    <property type="match status" value="1"/>
</dbReference>
<dbReference type="InterPro" id="IPR013332">
    <property type="entry name" value="KPR_N"/>
</dbReference>
<comment type="similarity">
    <text evidence="3 11">Belongs to the ketopantoate reductase family.</text>
</comment>
<dbReference type="NCBIfam" id="TIGR00745">
    <property type="entry name" value="apbA_panE"/>
    <property type="match status" value="1"/>
</dbReference>
<evidence type="ECO:0000259" key="12">
    <source>
        <dbReference type="Pfam" id="PF02558"/>
    </source>
</evidence>
<comment type="caution">
    <text evidence="14">The sequence shown here is derived from an EMBL/GenBank/DDBJ whole genome shotgun (WGS) entry which is preliminary data.</text>
</comment>
<accession>A0A9W6J0K0</accession>
<reference evidence="14" key="2">
    <citation type="submission" date="2023-01" db="EMBL/GenBank/DDBJ databases">
        <authorList>
            <person name="Sun Q."/>
            <person name="Evtushenko L."/>
        </authorList>
    </citation>
    <scope>NUCLEOTIDE SEQUENCE</scope>
    <source>
        <strain evidence="14">VKM B-2347</strain>
    </source>
</reference>
<dbReference type="InterPro" id="IPR051402">
    <property type="entry name" value="KPR-Related"/>
</dbReference>
<dbReference type="InterPro" id="IPR008927">
    <property type="entry name" value="6-PGluconate_DH-like_C_sf"/>
</dbReference>
<keyword evidence="7 11" id="KW-0521">NADP</keyword>
<dbReference type="InterPro" id="IPR003710">
    <property type="entry name" value="ApbA"/>
</dbReference>
<dbReference type="Gene3D" id="3.40.50.720">
    <property type="entry name" value="NAD(P)-binding Rossmann-like Domain"/>
    <property type="match status" value="1"/>
</dbReference>
<reference evidence="14" key="1">
    <citation type="journal article" date="2014" name="Int. J. Syst. Evol. Microbiol.">
        <title>Complete genome sequence of Corynebacterium casei LMG S-19264T (=DSM 44701T), isolated from a smear-ripened cheese.</title>
        <authorList>
            <consortium name="US DOE Joint Genome Institute (JGI-PGF)"/>
            <person name="Walter F."/>
            <person name="Albersmeier A."/>
            <person name="Kalinowski J."/>
            <person name="Ruckert C."/>
        </authorList>
    </citation>
    <scope>NUCLEOTIDE SEQUENCE</scope>
    <source>
        <strain evidence="14">VKM B-2347</strain>
    </source>
</reference>
<evidence type="ECO:0000256" key="9">
    <source>
        <dbReference type="ARBA" id="ARBA00032024"/>
    </source>
</evidence>
<protein>
    <recommendedName>
        <fullName evidence="5 11">2-dehydropantoate 2-reductase</fullName>
        <ecNumber evidence="4 11">1.1.1.169</ecNumber>
    </recommendedName>
    <alternativeName>
        <fullName evidence="9 11">Ketopantoate reductase</fullName>
    </alternativeName>
</protein>